<dbReference type="EMBL" id="DF967972">
    <property type="protein sequence ID" value="GAP13617.1"/>
    <property type="molecule type" value="Genomic_DNA"/>
</dbReference>
<dbReference type="SUPFAM" id="SSF49373">
    <property type="entry name" value="Invasin/intimin cell-adhesion fragments"/>
    <property type="match status" value="2"/>
</dbReference>
<feature type="domain" description="Big-1" evidence="3">
    <location>
        <begin position="614"/>
        <end position="705"/>
    </location>
</feature>
<dbReference type="Proteomes" id="UP000055060">
    <property type="component" value="Unassembled WGS sequence"/>
</dbReference>
<dbReference type="InterPro" id="IPR045351">
    <property type="entry name" value="DUF6531"/>
</dbReference>
<dbReference type="InterPro" id="IPR031325">
    <property type="entry name" value="RHS_repeat"/>
</dbReference>
<dbReference type="InterPro" id="IPR022385">
    <property type="entry name" value="Rhs_assc_core"/>
</dbReference>
<dbReference type="PANTHER" id="PTHR32305:SF15">
    <property type="entry name" value="PROTEIN RHSA-RELATED"/>
    <property type="match status" value="1"/>
</dbReference>
<dbReference type="PROSITE" id="PS51127">
    <property type="entry name" value="BIG1"/>
    <property type="match status" value="1"/>
</dbReference>
<dbReference type="STRING" id="360412.LARV_01372"/>
<dbReference type="InterPro" id="IPR056823">
    <property type="entry name" value="TEN-like_YD-shell"/>
</dbReference>
<evidence type="ECO:0000313" key="6">
    <source>
        <dbReference type="Proteomes" id="UP000055060"/>
    </source>
</evidence>
<dbReference type="NCBIfam" id="TIGR03696">
    <property type="entry name" value="Rhs_assc_core"/>
    <property type="match status" value="1"/>
</dbReference>
<dbReference type="SUPFAM" id="SSF63829">
    <property type="entry name" value="Calcium-dependent phosphotriesterase"/>
    <property type="match status" value="1"/>
</dbReference>
<dbReference type="NCBIfam" id="TIGR01643">
    <property type="entry name" value="YD_repeat_2x"/>
    <property type="match status" value="19"/>
</dbReference>
<dbReference type="InterPro" id="IPR013783">
    <property type="entry name" value="Ig-like_fold"/>
</dbReference>
<evidence type="ECO:0000259" key="4">
    <source>
        <dbReference type="PROSITE" id="PS51820"/>
    </source>
</evidence>
<keyword evidence="6" id="KW-1185">Reference proteome</keyword>
<dbReference type="Pfam" id="PF20148">
    <property type="entry name" value="DUF6531"/>
    <property type="match status" value="1"/>
</dbReference>
<reference evidence="5" key="1">
    <citation type="submission" date="2015-07" db="EMBL/GenBank/DDBJ databases">
        <title>Draft Genome Sequences of Anaerolinea thermolimosa IMO-1, Bellilinea caldifistulae GOMI-1, Leptolinea tardivitalis YMTK-2, Levilinea saccharolytica KIBI-1,Longilinea arvoryzae KOME-1, Previously Described as Members of the Anaerolineaceae (Chloroflexi).</title>
        <authorList>
            <person name="Sekiguchi Y."/>
            <person name="Ohashi A."/>
            <person name="Matsuura N."/>
            <person name="Tourlousse M.D."/>
        </authorList>
    </citation>
    <scope>NUCLEOTIDE SEQUENCE [LARGE SCALE GENOMIC DNA]</scope>
    <source>
        <strain evidence="5">KOME-1</strain>
    </source>
</reference>
<evidence type="ECO:0000259" key="3">
    <source>
        <dbReference type="PROSITE" id="PS51127"/>
    </source>
</evidence>
<feature type="domain" description="PA14" evidence="4">
    <location>
        <begin position="733"/>
        <end position="917"/>
    </location>
</feature>
<dbReference type="OrthoDB" id="134906at2"/>
<evidence type="ECO:0000256" key="1">
    <source>
        <dbReference type="ARBA" id="ARBA00010116"/>
    </source>
</evidence>
<sequence>MKTTLRFVYKICSVILLFALIFNLSVPGFPSVRSVQAAAEGVEPEGCELYPIALSADSLTGVEIGDTIPDILNGTQPGNFGWLSWAGSPSEQTLATSLTPPGDSATYINPDDPQDTEISMGDWVGGMPGVSNGHPVREALDALKTVDIAVPVWDAVRNEGSSSAYHVASYARIRILDNRIPEENRITALFLGYTCQGAVLRINKTVDNSLLSSKLSANVTVDKDNAIPGDLLTYTSTIQNKTTDFVLSGTLTATNRSDASATIAYLYDLVDYQVTDETVWENLAGFEATLGDYIPISPASLQTGLTFSAVGQPAAGVTYPTGGDGITGTMLASGSTAQWEYSATVSLQQDQLKGLLDSANVAHIRNTVHFEGTPGSAENNQPFTAPVEFTQALQSQNGILNSVNAHLALPDGQIVTLNADVIPALAAIEIGASVVNKTPFTVQPLGPRAEDEGEADYLALLSAANRSSLSATLTTAAEVGGQSIPSDPSQASTLLRLPIVTVQKSGPESIERGQPAVYALTLTNLGAASAGDFSIVDLLPDQTAGSIPDIPVELAAGDSVVLQATHQIPLTQPLGDLTDVATLHWEDANGNTYGALSDPFTSVVVLPVSGMVLQLSPEIAGPNITGAQQTITATLRDGQQNPVAGVPVTFVISGPNAATLTQETGPDGTAVLTYTGLTNGFDKINASAATEAGTVVSNIATVHWITPVETVTTSTIWGRFFTADNSGVFKTSPAATPVFGQAFPSINFNPPSGTVPGNTSGANEWSRPFTNVTMNLTGTYAGTIPAQGNGYQAGVGSLYNFAAVFTGEFTIAEAGTVIYDFYSDDGFMFGIGNGATRVSGPWSNVPASGKTPFENYAVMGSYNQPSSPTRNSVTVNFPAPGVYPFEIDYTECCGGQLALTLAVHETGYGVTPTASLVITPNSRQSHPAGEQQDFTVTALDASGLPLPDMTVMLRIRGTNTQELTAVTDAAGNATFAYSGYYPGTDVVQALAWAQGSITAYSAEVNVVWTAATTPTPPPADAPLSVPGWIGSPANQATLTGLVPIQLTSGITLTSGTLDYWPADHPEAAQTLAANLSGSGTLATLDTTQLANGSYIIRLQGTRTDGVQVNSGILVTVAGNYKPGRVRFTITDFTVPLAGMPITIGRTYDSLEKETSGDFGYGWSLAIGSPKLEVNQANDVTLTLPGGKRVTFYFKPYPPSSWFGFLLVPRYLPEAGVYGSLTAEGCGLLTVSGGSTFCFPGNLYEPTGYTYTDPYGRQYDLGADGSLHSITDMNGNVLTFSADGISSSVGDLSVQFIRDGEGRITQIIDPEGNAYAYGYDDQGNLAAVTAPGVATSLVYHYGTDHYFLGADDPRGNPLIVDTYYPDGRLESESDALGNVFHYTYDASTRTTIVTNPDGGTVVSVYDANGKLLRQTDPLGHTTSYTYDANQNLLTQTDPLGHTTSYTYDANGNQTSVKNALNQTYSTTYNQYGGPVTKTDALGNVQTIHYDARYMPTSITDELGTITSFTWDDHGSVLTRTDGNGKLTSNSYDAYGNLIGETDPLNHTRAYTYDLLGQQTSATDAQGQITSMAYDALGHLTTLTEPLGKVTQFEYDANGNQTAAVDPLGNRTTYTYDAANHQTRVDYPDGSFETTTYDWRGNVLTHTDAAGHMTRNQYDLAGQLTSVTVADGTADAGTTGFGYDAAGRKTSQTDPLGNTTSYTYDNAGRLLAITDALNHTTSYAYDAAGRRTATTDAQNHTTLYAYDVRNRQTITTYADGTTTALTYDGNGQKLSRTDQGGKTTLYTYDDAGELLSVADPMGHLTAYGYDAAGNLLTITDANGHVTAFGYDELGRQVEKIWPDSSYETFGYDLNDNQTGHRLADGQTNTYLYDEVGRLTQVDYFDGQRVNYTYTADRLQQTIVDGRGTTNYAYDNQDRLIGVIQPGGQEVSYSYDAAGNRLSMTTPAGTTLYGYDDAGQLAGVTDPSGGASSYTYDAAGLRTQLVLPNGVAIDYGYDALDRLTSIDQHLGAATLASYDYTLDPAGNRLSLTEANGSSIQWAYDDAYRLASETRRDASNAVAYQADFAYDAVGNRLMQTVGTATTQSTYNDLDQLLSAGTAQYQYDGRGNLARVTDGADVTQYSYDAADRLSGVTLPDGTTVAYTYDAAGRRVRQSVAAQVTNYLWDELSPYGDVVLETDSSGSVVASYVLGGAELLSQTRGGATGYYLHDGQGSTRALSDVLGAVTDTYAYTAFGELYAQTGTTTNAYLYTGQQFDSLTGLYSLRARYYEPNGGRFLSRDIEFLDINNPNEFNRYNYASSNPINTIDPKGSQAFVEYETIQTNNERRKLNAFAETERAAFEAKEAGRRFAIESRQIAAELRAELTRQYGSRQASTYMSRITIGTTRIGGQNIVAVNGGAPADVIRVLESWYPDKFVTSMGNVHVERFLYETAVRYSTSTGLPMSEVIQAIGIANVSGPCPLCLPIANEIPIFFLGRLLPYLI</sequence>
<dbReference type="InterPro" id="IPR008964">
    <property type="entry name" value="Invasin/intimin_cell_adhesion"/>
</dbReference>
<dbReference type="InterPro" id="IPR037524">
    <property type="entry name" value="PA14/GLEYA"/>
</dbReference>
<evidence type="ECO:0000256" key="2">
    <source>
        <dbReference type="ARBA" id="ARBA00022737"/>
    </source>
</evidence>
<dbReference type="SMART" id="SM00634">
    <property type="entry name" value="BID_1"/>
    <property type="match status" value="2"/>
</dbReference>
<gene>
    <name evidence="5" type="ORF">LARV_01372</name>
</gene>
<accession>A0A0S7BI99</accession>
<dbReference type="Gene3D" id="2.180.10.10">
    <property type="entry name" value="RHS repeat-associated core"/>
    <property type="match status" value="4"/>
</dbReference>
<dbReference type="Pfam" id="PF05593">
    <property type="entry name" value="RHS_repeat"/>
    <property type="match status" value="5"/>
</dbReference>
<proteinExistence type="inferred from homology"/>
<name>A0A0S7BI99_9CHLR</name>
<dbReference type="InterPro" id="IPR006530">
    <property type="entry name" value="YD"/>
</dbReference>
<protein>
    <submittedName>
        <fullName evidence="5">Protein containg RHS repeat-associated core domain</fullName>
    </submittedName>
</protein>
<dbReference type="Pfam" id="PF25023">
    <property type="entry name" value="TEN_YD-shell"/>
    <property type="match status" value="3"/>
</dbReference>
<dbReference type="InterPro" id="IPR003344">
    <property type="entry name" value="Big_1_dom"/>
</dbReference>
<dbReference type="PROSITE" id="PS51820">
    <property type="entry name" value="PA14"/>
    <property type="match status" value="1"/>
</dbReference>
<organism evidence="5">
    <name type="scientific">Longilinea arvoryzae</name>
    <dbReference type="NCBI Taxonomy" id="360412"/>
    <lineage>
        <taxon>Bacteria</taxon>
        <taxon>Bacillati</taxon>
        <taxon>Chloroflexota</taxon>
        <taxon>Anaerolineae</taxon>
        <taxon>Anaerolineales</taxon>
        <taxon>Anaerolineaceae</taxon>
        <taxon>Longilinea</taxon>
    </lineage>
</organism>
<dbReference type="Gene3D" id="2.60.40.10">
    <property type="entry name" value="Immunoglobulins"/>
    <property type="match status" value="3"/>
</dbReference>
<keyword evidence="2" id="KW-0677">Repeat</keyword>
<dbReference type="PANTHER" id="PTHR32305">
    <property type="match status" value="1"/>
</dbReference>
<evidence type="ECO:0000313" key="5">
    <source>
        <dbReference type="EMBL" id="GAP13617.1"/>
    </source>
</evidence>
<dbReference type="InterPro" id="IPR050708">
    <property type="entry name" value="T6SS_VgrG/RHS"/>
</dbReference>
<comment type="similarity">
    <text evidence="1">Belongs to the intimin/invasin family.</text>
</comment>